<gene>
    <name evidence="2" type="ORF">PR003_g3625</name>
</gene>
<sequence length="266" mass="29757">MKINIATATMSRQQARLLHQRRRQYKRQQARVVGSELDGQWRAKQQNQTRVSSWWSFDAADDGTKLAITCWNSSYVRRSLDSPETALASRDGYRWLSTSGSSSPVESWKTLGKRKACNEYGLPRASDNEATESSPADYTDDGDPEEDLQRQWNGGTPVRRVAPQEHRTMAILGANSRQAGRKPSDPELQATLAAEWPALEGRQRRAPAESAQSTNHRLESKWPETTGGSPNQQAGRRVRGGQQATEVRATNRPERSHEWGEAGGDQ</sequence>
<name>A0A6A4G0L8_9STRA</name>
<reference evidence="2 3" key="1">
    <citation type="submission" date="2018-08" db="EMBL/GenBank/DDBJ databases">
        <title>Genomic investigation of the strawberry pathogen Phytophthora fragariae indicates pathogenicity is determined by transcriptional variation in three key races.</title>
        <authorList>
            <person name="Adams T.M."/>
            <person name="Armitage A.D."/>
            <person name="Sobczyk M.K."/>
            <person name="Bates H.J."/>
            <person name="Dunwell J.M."/>
            <person name="Nellist C.F."/>
            <person name="Harrison R.J."/>
        </authorList>
    </citation>
    <scope>NUCLEOTIDE SEQUENCE [LARGE SCALE GENOMIC DNA]</scope>
    <source>
        <strain evidence="2 3">SCRP333</strain>
    </source>
</reference>
<comment type="caution">
    <text evidence="2">The sequence shown here is derived from an EMBL/GenBank/DDBJ whole genome shotgun (WGS) entry which is preliminary data.</text>
</comment>
<organism evidence="2 3">
    <name type="scientific">Phytophthora rubi</name>
    <dbReference type="NCBI Taxonomy" id="129364"/>
    <lineage>
        <taxon>Eukaryota</taxon>
        <taxon>Sar</taxon>
        <taxon>Stramenopiles</taxon>
        <taxon>Oomycota</taxon>
        <taxon>Peronosporomycetes</taxon>
        <taxon>Peronosporales</taxon>
        <taxon>Peronosporaceae</taxon>
        <taxon>Phytophthora</taxon>
    </lineage>
</organism>
<dbReference type="EMBL" id="QXFT01000128">
    <property type="protein sequence ID" value="KAE9353955.1"/>
    <property type="molecule type" value="Genomic_DNA"/>
</dbReference>
<feature type="compositionally biased region" description="Low complexity" evidence="1">
    <location>
        <begin position="232"/>
        <end position="244"/>
    </location>
</feature>
<keyword evidence="3" id="KW-1185">Reference proteome</keyword>
<dbReference type="AlphaFoldDB" id="A0A6A4G0L8"/>
<evidence type="ECO:0000313" key="2">
    <source>
        <dbReference type="EMBL" id="KAE9353955.1"/>
    </source>
</evidence>
<protein>
    <submittedName>
        <fullName evidence="2">Uncharacterized protein</fullName>
    </submittedName>
</protein>
<evidence type="ECO:0000256" key="1">
    <source>
        <dbReference type="SAM" id="MobiDB-lite"/>
    </source>
</evidence>
<evidence type="ECO:0000313" key="3">
    <source>
        <dbReference type="Proteomes" id="UP000434957"/>
    </source>
</evidence>
<dbReference type="Proteomes" id="UP000434957">
    <property type="component" value="Unassembled WGS sequence"/>
</dbReference>
<proteinExistence type="predicted"/>
<feature type="region of interest" description="Disordered" evidence="1">
    <location>
        <begin position="120"/>
        <end position="266"/>
    </location>
</feature>
<accession>A0A6A4G0L8</accession>
<feature type="compositionally biased region" description="Basic and acidic residues" evidence="1">
    <location>
        <begin position="249"/>
        <end position="260"/>
    </location>
</feature>